<name>A0AAN6UNV8_9PEZI</name>
<feature type="compositionally biased region" description="Basic and acidic residues" evidence="1">
    <location>
        <begin position="111"/>
        <end position="126"/>
    </location>
</feature>
<feature type="compositionally biased region" description="Pro residues" evidence="1">
    <location>
        <begin position="329"/>
        <end position="349"/>
    </location>
</feature>
<dbReference type="EMBL" id="MU853404">
    <property type="protein sequence ID" value="KAK4136165.1"/>
    <property type="molecule type" value="Genomic_DNA"/>
</dbReference>
<sequence>MATPARNERRGPEVFLHLEFSVSWGGKKQPAKNHQITYRSRGVRERATAFPRQVPAPNTNYLAAIHNFDSRQTRVREWREDCASSPNRHHQLQEYYQGQQPAVYLQIPEIREPEPEPEPEPERPTRADAPSSHGRGRSAPPPLGENPWDVKVSQDRARASDLDHQWGEARQKPLPAAPSEFRLGDGGQPWSNWSLPDGYDPDLHPKDGDDDDDDTNNPRNRNPDGLAPRPDPVARNSVTYATNPTIVSVFSPEPVPRPRPPPPARDAETGRARELGALSAAMMTVDNGFENQWWNRGSRATVYTDDAPRTPDDSPVQRWSTGPMRETPPATPVFQPPPSPQPPSQPQPPSSGVVSPMTEAARSPALQSASLLQRTMSTRSEELWFRERG</sequence>
<feature type="compositionally biased region" description="Basic and acidic residues" evidence="1">
    <location>
        <begin position="152"/>
        <end position="171"/>
    </location>
</feature>
<feature type="compositionally biased region" description="Polar residues" evidence="1">
    <location>
        <begin position="236"/>
        <end position="248"/>
    </location>
</feature>
<feature type="compositionally biased region" description="Pro residues" evidence="1">
    <location>
        <begin position="253"/>
        <end position="264"/>
    </location>
</feature>
<comment type="caution">
    <text evidence="2">The sequence shown here is derived from an EMBL/GenBank/DDBJ whole genome shotgun (WGS) entry which is preliminary data.</text>
</comment>
<keyword evidence="3" id="KW-1185">Reference proteome</keyword>
<feature type="compositionally biased region" description="Basic and acidic residues" evidence="1">
    <location>
        <begin position="379"/>
        <end position="389"/>
    </location>
</feature>
<dbReference type="Proteomes" id="UP001304895">
    <property type="component" value="Unassembled WGS sequence"/>
</dbReference>
<gene>
    <name evidence="2" type="ORF">BT67DRAFT_232637</name>
</gene>
<proteinExistence type="predicted"/>
<accession>A0AAN6UNV8</accession>
<feature type="compositionally biased region" description="Polar residues" evidence="1">
    <location>
        <begin position="365"/>
        <end position="378"/>
    </location>
</feature>
<feature type="region of interest" description="Disordered" evidence="1">
    <location>
        <begin position="111"/>
        <end position="276"/>
    </location>
</feature>
<organism evidence="2 3">
    <name type="scientific">Trichocladium antarcticum</name>
    <dbReference type="NCBI Taxonomy" id="1450529"/>
    <lineage>
        <taxon>Eukaryota</taxon>
        <taxon>Fungi</taxon>
        <taxon>Dikarya</taxon>
        <taxon>Ascomycota</taxon>
        <taxon>Pezizomycotina</taxon>
        <taxon>Sordariomycetes</taxon>
        <taxon>Sordariomycetidae</taxon>
        <taxon>Sordariales</taxon>
        <taxon>Chaetomiaceae</taxon>
        <taxon>Trichocladium</taxon>
    </lineage>
</organism>
<dbReference type="AlphaFoldDB" id="A0AAN6UNV8"/>
<feature type="region of interest" description="Disordered" evidence="1">
    <location>
        <begin position="301"/>
        <end position="389"/>
    </location>
</feature>
<evidence type="ECO:0000313" key="3">
    <source>
        <dbReference type="Proteomes" id="UP001304895"/>
    </source>
</evidence>
<reference evidence="2" key="2">
    <citation type="submission" date="2023-05" db="EMBL/GenBank/DDBJ databases">
        <authorList>
            <consortium name="Lawrence Berkeley National Laboratory"/>
            <person name="Steindorff A."/>
            <person name="Hensen N."/>
            <person name="Bonometti L."/>
            <person name="Westerberg I."/>
            <person name="Brannstrom I.O."/>
            <person name="Guillou S."/>
            <person name="Cros-Aarteil S."/>
            <person name="Calhoun S."/>
            <person name="Haridas S."/>
            <person name="Kuo A."/>
            <person name="Mondo S."/>
            <person name="Pangilinan J."/>
            <person name="Riley R."/>
            <person name="Labutti K."/>
            <person name="Andreopoulos B."/>
            <person name="Lipzen A."/>
            <person name="Chen C."/>
            <person name="Yanf M."/>
            <person name="Daum C."/>
            <person name="Ng V."/>
            <person name="Clum A."/>
            <person name="Ohm R."/>
            <person name="Martin F."/>
            <person name="Silar P."/>
            <person name="Natvig D."/>
            <person name="Lalanne C."/>
            <person name="Gautier V."/>
            <person name="Ament-Velasquez S.L."/>
            <person name="Kruys A."/>
            <person name="Hutchinson M.I."/>
            <person name="Powell A.J."/>
            <person name="Barry K."/>
            <person name="Miller A.N."/>
            <person name="Grigoriev I.V."/>
            <person name="Debuchy R."/>
            <person name="Gladieux P."/>
            <person name="Thoren M.H."/>
            <person name="Johannesson H."/>
        </authorList>
    </citation>
    <scope>NUCLEOTIDE SEQUENCE</scope>
    <source>
        <strain evidence="2">CBS 123565</strain>
    </source>
</reference>
<protein>
    <submittedName>
        <fullName evidence="2">Uncharacterized protein</fullName>
    </submittedName>
</protein>
<evidence type="ECO:0000256" key="1">
    <source>
        <dbReference type="SAM" id="MobiDB-lite"/>
    </source>
</evidence>
<reference evidence="2" key="1">
    <citation type="journal article" date="2023" name="Mol. Phylogenet. Evol.">
        <title>Genome-scale phylogeny and comparative genomics of the fungal order Sordariales.</title>
        <authorList>
            <person name="Hensen N."/>
            <person name="Bonometti L."/>
            <person name="Westerberg I."/>
            <person name="Brannstrom I.O."/>
            <person name="Guillou S."/>
            <person name="Cros-Aarteil S."/>
            <person name="Calhoun S."/>
            <person name="Haridas S."/>
            <person name="Kuo A."/>
            <person name="Mondo S."/>
            <person name="Pangilinan J."/>
            <person name="Riley R."/>
            <person name="LaButti K."/>
            <person name="Andreopoulos B."/>
            <person name="Lipzen A."/>
            <person name="Chen C."/>
            <person name="Yan M."/>
            <person name="Daum C."/>
            <person name="Ng V."/>
            <person name="Clum A."/>
            <person name="Steindorff A."/>
            <person name="Ohm R.A."/>
            <person name="Martin F."/>
            <person name="Silar P."/>
            <person name="Natvig D.O."/>
            <person name="Lalanne C."/>
            <person name="Gautier V."/>
            <person name="Ament-Velasquez S.L."/>
            <person name="Kruys A."/>
            <person name="Hutchinson M.I."/>
            <person name="Powell A.J."/>
            <person name="Barry K."/>
            <person name="Miller A.N."/>
            <person name="Grigoriev I.V."/>
            <person name="Debuchy R."/>
            <person name="Gladieux P."/>
            <person name="Hiltunen Thoren M."/>
            <person name="Johannesson H."/>
        </authorList>
    </citation>
    <scope>NUCLEOTIDE SEQUENCE</scope>
    <source>
        <strain evidence="2">CBS 123565</strain>
    </source>
</reference>
<evidence type="ECO:0000313" key="2">
    <source>
        <dbReference type="EMBL" id="KAK4136165.1"/>
    </source>
</evidence>
<feature type="compositionally biased region" description="Basic and acidic residues" evidence="1">
    <location>
        <begin position="265"/>
        <end position="274"/>
    </location>
</feature>